<dbReference type="RefSeq" id="YP_009119162.1">
    <property type="nucleotide sequence ID" value="NC_026440.1"/>
</dbReference>
<name>A0A0B5JBI7_9VIRU</name>
<reference evidence="1 2" key="1">
    <citation type="journal article" date="2015" name="Parasitol. Res.">
        <title>Viruses in close associations with free-living amoebae.</title>
        <authorList>
            <person name="Scheid P."/>
        </authorList>
    </citation>
    <scope>NUCLEOTIDE SEQUENCE [LARGE SCALE GENOMIC DNA]</scope>
    <source>
        <strain evidence="1">KlaHel</strain>
    </source>
</reference>
<sequence length="110" mass="12605">MRHIFFLLHLFSLCTLVLFFAMLRVGASVRPLFFWAAPTDRRCDGRVLAKKKKGTRKKPVIVVCPTRPSRPRLPSSCLVFFFWKKTTLPIGCVSRCLCGCFAQMPPTEKK</sequence>
<evidence type="ECO:0000313" key="2">
    <source>
        <dbReference type="Proteomes" id="UP000202511"/>
    </source>
</evidence>
<dbReference type="KEGG" id="vg:23461844"/>
<dbReference type="EMBL" id="KP136319">
    <property type="protein sequence ID" value="AJF96927.1"/>
    <property type="molecule type" value="Genomic_DNA"/>
</dbReference>
<accession>A0A0B5JBI7</accession>
<evidence type="ECO:0000313" key="1">
    <source>
        <dbReference type="EMBL" id="AJF96927.1"/>
    </source>
</evidence>
<dbReference type="GeneID" id="23461844"/>
<organism evidence="1 2">
    <name type="scientific">Pandoravirus inopinatum</name>
    <dbReference type="NCBI Taxonomy" id="1605721"/>
    <lineage>
        <taxon>Viruses</taxon>
        <taxon>Pandoravirus</taxon>
    </lineage>
</organism>
<protein>
    <submittedName>
        <fullName evidence="1">Uncharacterized protein</fullName>
    </submittedName>
</protein>
<proteinExistence type="predicted"/>
<dbReference type="Proteomes" id="UP000202511">
    <property type="component" value="Segment"/>
</dbReference>